<proteinExistence type="predicted"/>
<dbReference type="InterPro" id="IPR058240">
    <property type="entry name" value="rSAM_sf"/>
</dbReference>
<dbReference type="InterPro" id="IPR051198">
    <property type="entry name" value="BchE-like"/>
</dbReference>
<dbReference type="GO" id="GO:0003824">
    <property type="term" value="F:catalytic activity"/>
    <property type="evidence" value="ECO:0007669"/>
    <property type="project" value="InterPro"/>
</dbReference>
<reference evidence="7" key="1">
    <citation type="submission" date="2018-10" db="EMBL/GenBank/DDBJ databases">
        <authorList>
            <person name="Gruber-Vodicka H."/>
            <person name="Jaeckle O."/>
        </authorList>
    </citation>
    <scope>NUCLEOTIDE SEQUENCE</scope>
</reference>
<dbReference type="InterPro" id="IPR007197">
    <property type="entry name" value="rSAM"/>
</dbReference>
<gene>
    <name evidence="7" type="ORF">RIEGSTA812A_PEG_469</name>
</gene>
<dbReference type="GO" id="GO:0046872">
    <property type="term" value="F:metal ion binding"/>
    <property type="evidence" value="ECO:0007669"/>
    <property type="project" value="UniProtKB-KW"/>
</dbReference>
<dbReference type="EMBL" id="LR026963">
    <property type="protein sequence ID" value="VBB68996.1"/>
    <property type="molecule type" value="Genomic_DNA"/>
</dbReference>
<keyword evidence="5" id="KW-0411">Iron-sulfur</keyword>
<dbReference type="PANTHER" id="PTHR43409">
    <property type="entry name" value="ANAEROBIC MAGNESIUM-PROTOPORPHYRIN IX MONOMETHYL ESTER CYCLASE-RELATED"/>
    <property type="match status" value="1"/>
</dbReference>
<keyword evidence="2" id="KW-0949">S-adenosyl-L-methionine</keyword>
<comment type="cofactor">
    <cofactor evidence="1">
        <name>[4Fe-4S] cluster</name>
        <dbReference type="ChEBI" id="CHEBI:49883"/>
    </cofactor>
</comment>
<dbReference type="Gene3D" id="3.80.30.20">
    <property type="entry name" value="tm_1862 like domain"/>
    <property type="match status" value="1"/>
</dbReference>
<dbReference type="AlphaFoldDB" id="A0A484H503"/>
<sequence length="260" mass="28855">MYAHKEFRARPLENVFNDIDVGARDWPWADRVFLADGDAMVLPTDSLHQILDHLHARLPRLVRVSSYATPDNINRKPVEALAGLKARKLSLIYLGIESGHMDVLKRIAKGASPRGIAKAIHRAHDAGLKVSCMVILGLGGREYSEHHIAATVELVNSAPPTYLSTLQLDLRRAEMPGFMPRWEKYGSRFQPLNDDECLDEMARLVTALEPPHPIIFRSNHASNALSLGGILPKDKEALLSTIALARHSGSGLRPRSLRGY</sequence>
<evidence type="ECO:0000256" key="2">
    <source>
        <dbReference type="ARBA" id="ARBA00022691"/>
    </source>
</evidence>
<evidence type="ECO:0000259" key="6">
    <source>
        <dbReference type="SMART" id="SM00729"/>
    </source>
</evidence>
<dbReference type="GO" id="GO:0051536">
    <property type="term" value="F:iron-sulfur cluster binding"/>
    <property type="evidence" value="ECO:0007669"/>
    <property type="project" value="UniProtKB-KW"/>
</dbReference>
<dbReference type="SUPFAM" id="SSF102114">
    <property type="entry name" value="Radical SAM enzymes"/>
    <property type="match status" value="1"/>
</dbReference>
<accession>A0A484H503</accession>
<dbReference type="Pfam" id="PF04055">
    <property type="entry name" value="Radical_SAM"/>
    <property type="match status" value="1"/>
</dbReference>
<keyword evidence="4" id="KW-0408">Iron</keyword>
<dbReference type="InterPro" id="IPR006638">
    <property type="entry name" value="Elp3/MiaA/NifB-like_rSAM"/>
</dbReference>
<feature type="domain" description="Elp3/MiaA/NifB-like radical SAM core" evidence="6">
    <location>
        <begin position="1"/>
        <end position="191"/>
    </location>
</feature>
<dbReference type="SMART" id="SM00729">
    <property type="entry name" value="Elp3"/>
    <property type="match status" value="1"/>
</dbReference>
<protein>
    <submittedName>
        <fullName evidence="7">Fe-S oxidoreductase</fullName>
    </submittedName>
</protein>
<dbReference type="InterPro" id="IPR023404">
    <property type="entry name" value="rSAM_horseshoe"/>
</dbReference>
<evidence type="ECO:0000256" key="1">
    <source>
        <dbReference type="ARBA" id="ARBA00001966"/>
    </source>
</evidence>
<organism evidence="7">
    <name type="scientific">invertebrate metagenome</name>
    <dbReference type="NCBI Taxonomy" id="1711999"/>
    <lineage>
        <taxon>unclassified sequences</taxon>
        <taxon>metagenomes</taxon>
        <taxon>organismal metagenomes</taxon>
    </lineage>
</organism>
<dbReference type="PANTHER" id="PTHR43409:SF4">
    <property type="entry name" value="RADICAL SAM SUPERFAMILY PROTEIN"/>
    <property type="match status" value="1"/>
</dbReference>
<evidence type="ECO:0000256" key="5">
    <source>
        <dbReference type="ARBA" id="ARBA00023014"/>
    </source>
</evidence>
<evidence type="ECO:0000313" key="7">
    <source>
        <dbReference type="EMBL" id="VBB68996.1"/>
    </source>
</evidence>
<evidence type="ECO:0000256" key="3">
    <source>
        <dbReference type="ARBA" id="ARBA00022723"/>
    </source>
</evidence>
<keyword evidence="3" id="KW-0479">Metal-binding</keyword>
<name>A0A484H503_9ZZZZ</name>
<evidence type="ECO:0000256" key="4">
    <source>
        <dbReference type="ARBA" id="ARBA00023004"/>
    </source>
</evidence>